<comment type="caution">
    <text evidence="1">The sequence shown here is derived from an EMBL/GenBank/DDBJ whole genome shotgun (WGS) entry which is preliminary data.</text>
</comment>
<organism evidence="1 2">
    <name type="scientific">Colletotrichum truncatum</name>
    <name type="common">Anthracnose fungus</name>
    <name type="synonym">Colletotrichum capsici</name>
    <dbReference type="NCBI Taxonomy" id="5467"/>
    <lineage>
        <taxon>Eukaryota</taxon>
        <taxon>Fungi</taxon>
        <taxon>Dikarya</taxon>
        <taxon>Ascomycota</taxon>
        <taxon>Pezizomycotina</taxon>
        <taxon>Sordariomycetes</taxon>
        <taxon>Hypocreomycetidae</taxon>
        <taxon>Glomerellales</taxon>
        <taxon>Glomerellaceae</taxon>
        <taxon>Colletotrichum</taxon>
        <taxon>Colletotrichum truncatum species complex</taxon>
    </lineage>
</organism>
<proteinExistence type="predicted"/>
<evidence type="ECO:0000313" key="2">
    <source>
        <dbReference type="Proteomes" id="UP000805649"/>
    </source>
</evidence>
<keyword evidence="2" id="KW-1185">Reference proteome</keyword>
<evidence type="ECO:0000313" key="1">
    <source>
        <dbReference type="EMBL" id="KAL0937238.1"/>
    </source>
</evidence>
<dbReference type="Proteomes" id="UP000805649">
    <property type="component" value="Unassembled WGS sequence"/>
</dbReference>
<gene>
    <name evidence="1" type="ORF">CTRU02_206969</name>
</gene>
<accession>A0ACC3YZ41</accession>
<protein>
    <submittedName>
        <fullName evidence="1">Uncharacterized protein</fullName>
    </submittedName>
</protein>
<reference evidence="1 2" key="1">
    <citation type="journal article" date="2020" name="Phytopathology">
        <title>Genome Sequence Resources of Colletotrichum truncatum, C. plurivorum, C. musicola, and C. sojae: Four Species Pathogenic to Soybean (Glycine max).</title>
        <authorList>
            <person name="Rogerio F."/>
            <person name="Boufleur T.R."/>
            <person name="Ciampi-Guillardi M."/>
            <person name="Sukno S.A."/>
            <person name="Thon M.R."/>
            <person name="Massola Junior N.S."/>
            <person name="Baroncelli R."/>
        </authorList>
    </citation>
    <scope>NUCLEOTIDE SEQUENCE [LARGE SCALE GENOMIC DNA]</scope>
    <source>
        <strain evidence="1 2">CMES1059</strain>
    </source>
</reference>
<name>A0ACC3YZ41_COLTU</name>
<dbReference type="EMBL" id="VUJX02000004">
    <property type="protein sequence ID" value="KAL0937238.1"/>
    <property type="molecule type" value="Genomic_DNA"/>
</dbReference>
<sequence>MNANDATLTAETSLQPFIRRTTTNHHSLFLKDKGGSISSMGIGTVIYGEYRYHRCQCQ</sequence>